<dbReference type="EMBL" id="CADCTS010000277">
    <property type="protein sequence ID" value="CAA9308832.1"/>
    <property type="molecule type" value="Genomic_DNA"/>
</dbReference>
<feature type="non-terminal residue" evidence="1">
    <location>
        <position position="1"/>
    </location>
</feature>
<dbReference type="InterPro" id="IPR006748">
    <property type="entry name" value="NH2Glyco/OHUrea_AB-resist_kin"/>
</dbReference>
<dbReference type="SUPFAM" id="SSF56112">
    <property type="entry name" value="Protein kinase-like (PK-like)"/>
    <property type="match status" value="1"/>
</dbReference>
<dbReference type="GO" id="GO:0019748">
    <property type="term" value="P:secondary metabolic process"/>
    <property type="evidence" value="ECO:0007669"/>
    <property type="project" value="InterPro"/>
</dbReference>
<reference evidence="1" key="1">
    <citation type="submission" date="2020-02" db="EMBL/GenBank/DDBJ databases">
        <authorList>
            <person name="Meier V. D."/>
        </authorList>
    </citation>
    <scope>NUCLEOTIDE SEQUENCE</scope>
    <source>
        <strain evidence="1">AVDCRST_MAG48</strain>
    </source>
</reference>
<keyword evidence="1" id="KW-0808">Transferase</keyword>
<organism evidence="1">
    <name type="scientific">uncultured Friedmanniella sp</name>
    <dbReference type="NCBI Taxonomy" id="335381"/>
    <lineage>
        <taxon>Bacteria</taxon>
        <taxon>Bacillati</taxon>
        <taxon>Actinomycetota</taxon>
        <taxon>Actinomycetes</taxon>
        <taxon>Propionibacteriales</taxon>
        <taxon>Nocardioidaceae</taxon>
        <taxon>Friedmanniella</taxon>
        <taxon>environmental samples</taxon>
    </lineage>
</organism>
<dbReference type="InterPro" id="IPR011009">
    <property type="entry name" value="Kinase-like_dom_sf"/>
</dbReference>
<dbReference type="Pfam" id="PF04655">
    <property type="entry name" value="APH_6_hur"/>
    <property type="match status" value="1"/>
</dbReference>
<sequence>PPAMPPAAEPPAVEAAAALAATQRLYFGAAGDRWVAGLPDLAATWLDRWVLTPDGPPACGAVALVLPVRRADGTPAALKLQPVDHDTAGEGQALRLWAGRGAVALLAHDEAGGILLLERLDASRTLLCPDVADREATAVVAGLLLRLNAVPAPPGLRRLADVAGETLASVPAARAAATDARERGLLDTAAGLLAELLAEPTGDRLLHWDLHHSNVLGTPDGRDWRAIDPKPLAGDPGFELLPALWNRWDAVVATGDVPAAVRTRFDLMTEVMGLDRPRAAAWTLARVLQDACWDLTSERSRRVSPPHRAVAEALLGRAQGSG</sequence>
<protein>
    <submittedName>
        <fullName evidence="1">Aminoglycoside 6-phosphotransferase, putative</fullName>
    </submittedName>
</protein>
<accession>A0A6J4KKT8</accession>
<gene>
    <name evidence="1" type="ORF">AVDCRST_MAG48-1889</name>
</gene>
<dbReference type="GO" id="GO:0016773">
    <property type="term" value="F:phosphotransferase activity, alcohol group as acceptor"/>
    <property type="evidence" value="ECO:0007669"/>
    <property type="project" value="InterPro"/>
</dbReference>
<name>A0A6J4KKT8_9ACTN</name>
<evidence type="ECO:0000313" key="1">
    <source>
        <dbReference type="EMBL" id="CAA9308832.1"/>
    </source>
</evidence>
<proteinExistence type="predicted"/>
<dbReference type="AlphaFoldDB" id="A0A6J4KKT8"/>